<dbReference type="InterPro" id="IPR036116">
    <property type="entry name" value="FN3_sf"/>
</dbReference>
<evidence type="ECO:0000259" key="6">
    <source>
        <dbReference type="PROSITE" id="PS50011"/>
    </source>
</evidence>
<dbReference type="PANTHER" id="PTHR13817:SF166">
    <property type="entry name" value="NEURONAL IGCAM-RELATED"/>
    <property type="match status" value="1"/>
</dbReference>
<dbReference type="InterPro" id="IPR000719">
    <property type="entry name" value="Prot_kinase_dom"/>
</dbReference>
<dbReference type="InterPro" id="IPR017441">
    <property type="entry name" value="Protein_kinase_ATP_BS"/>
</dbReference>
<evidence type="ECO:0000256" key="2">
    <source>
        <dbReference type="ARBA" id="ARBA00022737"/>
    </source>
</evidence>
<dbReference type="InterPro" id="IPR001245">
    <property type="entry name" value="Ser-Thr/Tyr_kinase_cat_dom"/>
</dbReference>
<feature type="transmembrane region" description="Helical" evidence="5">
    <location>
        <begin position="935"/>
        <end position="958"/>
    </location>
</feature>
<dbReference type="Pfam" id="PF07714">
    <property type="entry name" value="PK_Tyr_Ser-Thr"/>
    <property type="match status" value="1"/>
</dbReference>
<dbReference type="PROSITE" id="PS50011">
    <property type="entry name" value="PROTEIN_KINASE_DOM"/>
    <property type="match status" value="1"/>
</dbReference>
<keyword evidence="3" id="KW-0547">Nucleotide-binding</keyword>
<accession>C3YCL8</accession>
<dbReference type="PROSITE" id="PS50853">
    <property type="entry name" value="FN3"/>
    <property type="match status" value="7"/>
</dbReference>
<evidence type="ECO:0000256" key="4">
    <source>
        <dbReference type="SAM" id="MobiDB-lite"/>
    </source>
</evidence>
<reference evidence="8" key="1">
    <citation type="journal article" date="2008" name="Nature">
        <title>The amphioxus genome and the evolution of the chordate karyotype.</title>
        <authorList>
            <consortium name="US DOE Joint Genome Institute (JGI-PGF)"/>
            <person name="Putnam N.H."/>
            <person name="Butts T."/>
            <person name="Ferrier D.E.K."/>
            <person name="Furlong R.F."/>
            <person name="Hellsten U."/>
            <person name="Kawashima T."/>
            <person name="Robinson-Rechavi M."/>
            <person name="Shoguchi E."/>
            <person name="Terry A."/>
            <person name="Yu J.-K."/>
            <person name="Benito-Gutierrez E.L."/>
            <person name="Dubchak I."/>
            <person name="Garcia-Fernandez J."/>
            <person name="Gibson-Brown J.J."/>
            <person name="Grigoriev I.V."/>
            <person name="Horton A.C."/>
            <person name="de Jong P.J."/>
            <person name="Jurka J."/>
            <person name="Kapitonov V.V."/>
            <person name="Kohara Y."/>
            <person name="Kuroki Y."/>
            <person name="Lindquist E."/>
            <person name="Lucas S."/>
            <person name="Osoegawa K."/>
            <person name="Pennacchio L.A."/>
            <person name="Salamov A.A."/>
            <person name="Satou Y."/>
            <person name="Sauka-Spengler T."/>
            <person name="Schmutz J."/>
            <person name="Shin-I T."/>
            <person name="Toyoda A."/>
            <person name="Bronner-Fraser M."/>
            <person name="Fujiyama A."/>
            <person name="Holland L.Z."/>
            <person name="Holland P.W.H."/>
            <person name="Satoh N."/>
            <person name="Rokhsar D.S."/>
        </authorList>
    </citation>
    <scope>NUCLEOTIDE SEQUENCE [LARGE SCALE GENOMIC DNA]</scope>
    <source>
        <strain evidence="8">S238N-H82</strain>
        <tissue evidence="8">Testes</tissue>
    </source>
</reference>
<evidence type="ECO:0000313" key="8">
    <source>
        <dbReference type="EMBL" id="EEN62055.1"/>
    </source>
</evidence>
<dbReference type="Gene3D" id="2.60.40.10">
    <property type="entry name" value="Immunoglobulins"/>
    <property type="match status" value="8"/>
</dbReference>
<dbReference type="SMART" id="SM00060">
    <property type="entry name" value="FN3"/>
    <property type="match status" value="8"/>
</dbReference>
<dbReference type="eggNOG" id="KOG4228">
    <property type="taxonomic scope" value="Eukaryota"/>
</dbReference>
<feature type="domain" description="Fibronectin type-III" evidence="7">
    <location>
        <begin position="426"/>
        <end position="518"/>
    </location>
</feature>
<feature type="domain" description="Fibronectin type-III" evidence="7">
    <location>
        <begin position="323"/>
        <end position="425"/>
    </location>
</feature>
<comment type="subcellular location">
    <subcellularLocation>
        <location evidence="1">Membrane</location>
        <topology evidence="1">Single-pass membrane protein</topology>
    </subcellularLocation>
</comment>
<feature type="binding site" evidence="3">
    <location>
        <position position="1037"/>
    </location>
    <ligand>
        <name>ATP</name>
        <dbReference type="ChEBI" id="CHEBI:30616"/>
    </ligand>
</feature>
<sequence length="1077" mass="118726">MVSTDVGSGMKAANLTVKTPPSPKSPPVLDGRGRTTLTVRLNAHPFMGDGPIKSQTLIYREVGTTGWNAIPGVHVPSITISGLQPCTSYEARLMLSRPGQGGNGPPGPTATFSTGCDVLPGRPRNVRVIKRTANSLIFAWDAPIAEQEIAIISYEVHFRQRTSSDNANGLEKVVNTSGSVYKFERSGLTPFTVYQVAVRAYSAAGPGNLSTAVMGETKQGKPSAPRQVEAILLPPTAVDVRWLPPSLSNGIIQNYTISYCDVQRILLDEDEVVVDGNKSGHVITGLKEVTTYVFRVRASTQGGPGEFSTYVSNVTLRERPMFPPSDVQVRPISPIAVEVSWLPPARAEYRGSTKITEYKVIYTDDPTRSEAMWEHRVLSSSVQSMRIEGLRPDTVYVVRVAAKTTNFGPLSAKLSARTFQLSRPPAPDDVQVTPLTATTAAVMWSVQDGYYIDFLIIRYRPLAPKDASERERVVYDKTQTRFVLENLIPNTSYLLKVAARNQKGKGSEAVLTFSTPPLPATTWGIRQPPTPNPSSDSQGGAAAHTSTVIFFVLAVAFLLTTVAVLVLMVSYRRRRKRRRVSQNVEMRMLPKGSYFTNVDSATEVKQDYWVIPCEDLMLEGQILGEGNFGQVMKATIKKGDRRNYTISYCDVQRILLDEDEVVVDGNKSGHVITGLKEVTTYVFRVRASTQGGPGEFSTYVSNVTLRERPMFPPSDVQVRPISPIAVEVSWLPPARAEYRGSTKITEYKVIYTDDPTRSEAMWEHRVLSSSVQSMRIEGLRPDTVYVVRVAAKTTNFGPLSAKLSARTFQLSRPPAPDDVQVTPLTATTAAVMWSVQGGYYIDFLIIRYRPLAPKDASERERVVYDKTQTRFVLENLIPNTSYLLKVAARNQKGKGSEAVLTFSTPPLPATTWGIRQPPTPNPSSDSQGGAAAHTSTVIFFVLAVAFLLTTVAVLVLMVSYRRRRKRRRVSQNVEMRMLPKGSYFTNVDSATEVKQDYWVIPCEDLMLEGQILGEGNFGQVMKATIKKGDRRVKAAIKVLKEGATDNDRKDFIGELDIMCKIGPHPNVINLIGACHVG</sequence>
<feature type="domain" description="Fibronectin type-III" evidence="7">
    <location>
        <begin position="224"/>
        <end position="319"/>
    </location>
</feature>
<feature type="domain" description="Fibronectin type-III" evidence="7">
    <location>
        <begin position="815"/>
        <end position="907"/>
    </location>
</feature>
<dbReference type="GO" id="GO:0005524">
    <property type="term" value="F:ATP binding"/>
    <property type="evidence" value="ECO:0007669"/>
    <property type="project" value="UniProtKB-UniRule"/>
</dbReference>
<organism>
    <name type="scientific">Branchiostoma floridae</name>
    <name type="common">Florida lancelet</name>
    <name type="synonym">Amphioxus</name>
    <dbReference type="NCBI Taxonomy" id="7739"/>
    <lineage>
        <taxon>Eukaryota</taxon>
        <taxon>Metazoa</taxon>
        <taxon>Chordata</taxon>
        <taxon>Cephalochordata</taxon>
        <taxon>Leptocardii</taxon>
        <taxon>Amphioxiformes</taxon>
        <taxon>Branchiostomatidae</taxon>
        <taxon>Branchiostoma</taxon>
    </lineage>
</organism>
<keyword evidence="5" id="KW-0812">Transmembrane</keyword>
<dbReference type="GO" id="GO:0016020">
    <property type="term" value="C:membrane"/>
    <property type="evidence" value="ECO:0007669"/>
    <property type="project" value="UniProtKB-SubCell"/>
</dbReference>
<dbReference type="InterPro" id="IPR050964">
    <property type="entry name" value="Striated_Muscle_Regulatory"/>
</dbReference>
<dbReference type="PANTHER" id="PTHR13817">
    <property type="entry name" value="TITIN"/>
    <property type="match status" value="1"/>
</dbReference>
<evidence type="ECO:0008006" key="9">
    <source>
        <dbReference type="Google" id="ProtNLM"/>
    </source>
</evidence>
<dbReference type="PRINTS" id="PR00014">
    <property type="entry name" value="FNTYPEIII"/>
</dbReference>
<dbReference type="InterPro" id="IPR003961">
    <property type="entry name" value="FN3_dom"/>
</dbReference>
<keyword evidence="2" id="KW-0677">Repeat</keyword>
<dbReference type="CDD" id="cd00063">
    <property type="entry name" value="FN3"/>
    <property type="match status" value="7"/>
</dbReference>
<evidence type="ECO:0000256" key="1">
    <source>
        <dbReference type="ARBA" id="ARBA00004167"/>
    </source>
</evidence>
<dbReference type="SUPFAM" id="SSF56112">
    <property type="entry name" value="Protein kinase-like (PK-like)"/>
    <property type="match status" value="1"/>
</dbReference>
<feature type="region of interest" description="Disordered" evidence="4">
    <location>
        <begin position="1"/>
        <end position="31"/>
    </location>
</feature>
<dbReference type="STRING" id="7739.C3YCL8"/>
<protein>
    <recommendedName>
        <fullName evidence="9">Receptor protein-tyrosine kinase</fullName>
    </recommendedName>
</protein>
<dbReference type="AlphaFoldDB" id="C3YCL8"/>
<dbReference type="GO" id="GO:0004672">
    <property type="term" value="F:protein kinase activity"/>
    <property type="evidence" value="ECO:0007669"/>
    <property type="project" value="InterPro"/>
</dbReference>
<keyword evidence="5" id="KW-0472">Membrane</keyword>
<dbReference type="eggNOG" id="KOG0200">
    <property type="taxonomic scope" value="Eukaryota"/>
</dbReference>
<keyword evidence="5" id="KW-1133">Transmembrane helix</keyword>
<gene>
    <name evidence="8" type="ORF">BRAFLDRAFT_100955</name>
</gene>
<evidence type="ECO:0000256" key="3">
    <source>
        <dbReference type="PROSITE-ProRule" id="PRU10141"/>
    </source>
</evidence>
<dbReference type="EMBL" id="GG666501">
    <property type="protein sequence ID" value="EEN62055.1"/>
    <property type="molecule type" value="Genomic_DNA"/>
</dbReference>
<keyword evidence="3" id="KW-0067">ATP-binding</keyword>
<dbReference type="Pfam" id="PF00041">
    <property type="entry name" value="fn3"/>
    <property type="match status" value="6"/>
</dbReference>
<feature type="transmembrane region" description="Helical" evidence="5">
    <location>
        <begin position="548"/>
        <end position="569"/>
    </location>
</feature>
<dbReference type="Gene3D" id="3.30.200.20">
    <property type="entry name" value="Phosphorylase Kinase, domain 1"/>
    <property type="match status" value="1"/>
</dbReference>
<evidence type="ECO:0000256" key="5">
    <source>
        <dbReference type="SAM" id="Phobius"/>
    </source>
</evidence>
<proteinExistence type="predicted"/>
<dbReference type="InterPro" id="IPR011009">
    <property type="entry name" value="Kinase-like_dom_sf"/>
</dbReference>
<dbReference type="SUPFAM" id="SSF49265">
    <property type="entry name" value="Fibronectin type III"/>
    <property type="match status" value="5"/>
</dbReference>
<feature type="domain" description="Fibronectin type-III" evidence="7">
    <location>
        <begin position="712"/>
        <end position="814"/>
    </location>
</feature>
<name>C3YCL8_BRAFL</name>
<feature type="domain" description="Fibronectin type-III" evidence="7">
    <location>
        <begin position="23"/>
        <end position="117"/>
    </location>
</feature>
<evidence type="ECO:0000259" key="7">
    <source>
        <dbReference type="PROSITE" id="PS50853"/>
    </source>
</evidence>
<dbReference type="InterPro" id="IPR013783">
    <property type="entry name" value="Ig-like_fold"/>
</dbReference>
<feature type="non-terminal residue" evidence="8">
    <location>
        <position position="1077"/>
    </location>
</feature>
<dbReference type="InParanoid" id="C3YCL8"/>
<feature type="domain" description="Fibronectin type-III" evidence="7">
    <location>
        <begin position="122"/>
        <end position="220"/>
    </location>
</feature>
<dbReference type="FunFam" id="3.30.200.20:FF:000113">
    <property type="entry name" value="Putative tyrosine-protein kinase receptor Tie-1"/>
    <property type="match status" value="1"/>
</dbReference>
<dbReference type="PROSITE" id="PS00107">
    <property type="entry name" value="PROTEIN_KINASE_ATP"/>
    <property type="match status" value="1"/>
</dbReference>
<feature type="domain" description="Protein kinase" evidence="6">
    <location>
        <begin position="1006"/>
        <end position="1077"/>
    </location>
</feature>